<dbReference type="Proteomes" id="UP000736335">
    <property type="component" value="Unassembled WGS sequence"/>
</dbReference>
<sequence length="149" mass="16876">MSALGVTLTQKWALTAVEKVAKSKMDDLVKRVKTTSFNTTHDNINRMFRVSHQRVGHNSHFDSSTATTVFIPPDEPDYQLPGSNEEFLKKATEGARTSISQHEIQELHADAAPRIFAQNAHTVLKTLLNTPGFQFDTYEHRDSEDRDTY</sequence>
<keyword evidence="2" id="KW-1185">Reference proteome</keyword>
<evidence type="ECO:0000313" key="2">
    <source>
        <dbReference type="Proteomes" id="UP000736335"/>
    </source>
</evidence>
<dbReference type="OrthoDB" id="2801472at2759"/>
<gene>
    <name evidence="1" type="ORF">BJ322DRAFT_1109144</name>
</gene>
<organism evidence="1 2">
    <name type="scientific">Thelephora terrestris</name>
    <dbReference type="NCBI Taxonomy" id="56493"/>
    <lineage>
        <taxon>Eukaryota</taxon>
        <taxon>Fungi</taxon>
        <taxon>Dikarya</taxon>
        <taxon>Basidiomycota</taxon>
        <taxon>Agaricomycotina</taxon>
        <taxon>Agaricomycetes</taxon>
        <taxon>Thelephorales</taxon>
        <taxon>Thelephoraceae</taxon>
        <taxon>Thelephora</taxon>
    </lineage>
</organism>
<reference evidence="1" key="2">
    <citation type="submission" date="2020-11" db="EMBL/GenBank/DDBJ databases">
        <authorList>
            <consortium name="DOE Joint Genome Institute"/>
            <person name="Kuo A."/>
            <person name="Miyauchi S."/>
            <person name="Kiss E."/>
            <person name="Drula E."/>
            <person name="Kohler A."/>
            <person name="Sanchez-Garcia M."/>
            <person name="Andreopoulos B."/>
            <person name="Barry K.W."/>
            <person name="Bonito G."/>
            <person name="Buee M."/>
            <person name="Carver A."/>
            <person name="Chen C."/>
            <person name="Cichocki N."/>
            <person name="Clum A."/>
            <person name="Culley D."/>
            <person name="Crous P.W."/>
            <person name="Fauchery L."/>
            <person name="Girlanda M."/>
            <person name="Hayes R."/>
            <person name="Keri Z."/>
            <person name="Labutti K."/>
            <person name="Lipzen A."/>
            <person name="Lombard V."/>
            <person name="Magnuson J."/>
            <person name="Maillard F."/>
            <person name="Morin E."/>
            <person name="Murat C."/>
            <person name="Nolan M."/>
            <person name="Ohm R."/>
            <person name="Pangilinan J."/>
            <person name="Pereira M."/>
            <person name="Perotto S."/>
            <person name="Peter M."/>
            <person name="Riley R."/>
            <person name="Sitrit Y."/>
            <person name="Stielow B."/>
            <person name="Szollosi G."/>
            <person name="Zifcakova L."/>
            <person name="Stursova M."/>
            <person name="Spatafora J.W."/>
            <person name="Tedersoo L."/>
            <person name="Vaario L.-M."/>
            <person name="Yamada A."/>
            <person name="Yan M."/>
            <person name="Wang P."/>
            <person name="Xu J."/>
            <person name="Bruns T."/>
            <person name="Baldrian P."/>
            <person name="Vilgalys R."/>
            <person name="Henrissat B."/>
            <person name="Grigoriev I.V."/>
            <person name="Hibbett D."/>
            <person name="Nagy L.G."/>
            <person name="Martin F.M."/>
        </authorList>
    </citation>
    <scope>NUCLEOTIDE SEQUENCE</scope>
    <source>
        <strain evidence="1">UH-Tt-Lm1</strain>
    </source>
</reference>
<comment type="caution">
    <text evidence="1">The sequence shown here is derived from an EMBL/GenBank/DDBJ whole genome shotgun (WGS) entry which is preliminary data.</text>
</comment>
<dbReference type="EMBL" id="WIUZ02000008">
    <property type="protein sequence ID" value="KAF9784432.1"/>
    <property type="molecule type" value="Genomic_DNA"/>
</dbReference>
<name>A0A9P6L654_9AGAM</name>
<dbReference type="AlphaFoldDB" id="A0A9P6L654"/>
<proteinExistence type="predicted"/>
<reference evidence="1" key="1">
    <citation type="journal article" date="2020" name="Nat. Commun.">
        <title>Large-scale genome sequencing of mycorrhizal fungi provides insights into the early evolution of symbiotic traits.</title>
        <authorList>
            <person name="Miyauchi S."/>
            <person name="Kiss E."/>
            <person name="Kuo A."/>
            <person name="Drula E."/>
            <person name="Kohler A."/>
            <person name="Sanchez-Garcia M."/>
            <person name="Morin E."/>
            <person name="Andreopoulos B."/>
            <person name="Barry K.W."/>
            <person name="Bonito G."/>
            <person name="Buee M."/>
            <person name="Carver A."/>
            <person name="Chen C."/>
            <person name="Cichocki N."/>
            <person name="Clum A."/>
            <person name="Culley D."/>
            <person name="Crous P.W."/>
            <person name="Fauchery L."/>
            <person name="Girlanda M."/>
            <person name="Hayes R.D."/>
            <person name="Keri Z."/>
            <person name="LaButti K."/>
            <person name="Lipzen A."/>
            <person name="Lombard V."/>
            <person name="Magnuson J."/>
            <person name="Maillard F."/>
            <person name="Murat C."/>
            <person name="Nolan M."/>
            <person name="Ohm R.A."/>
            <person name="Pangilinan J."/>
            <person name="Pereira M.F."/>
            <person name="Perotto S."/>
            <person name="Peter M."/>
            <person name="Pfister S."/>
            <person name="Riley R."/>
            <person name="Sitrit Y."/>
            <person name="Stielow J.B."/>
            <person name="Szollosi G."/>
            <person name="Zifcakova L."/>
            <person name="Stursova M."/>
            <person name="Spatafora J.W."/>
            <person name="Tedersoo L."/>
            <person name="Vaario L.M."/>
            <person name="Yamada A."/>
            <person name="Yan M."/>
            <person name="Wang P."/>
            <person name="Xu J."/>
            <person name="Bruns T."/>
            <person name="Baldrian P."/>
            <person name="Vilgalys R."/>
            <person name="Dunand C."/>
            <person name="Henrissat B."/>
            <person name="Grigoriev I.V."/>
            <person name="Hibbett D."/>
            <person name="Nagy L.G."/>
            <person name="Martin F.M."/>
        </authorList>
    </citation>
    <scope>NUCLEOTIDE SEQUENCE</scope>
    <source>
        <strain evidence="1">UH-Tt-Lm1</strain>
    </source>
</reference>
<evidence type="ECO:0000313" key="1">
    <source>
        <dbReference type="EMBL" id="KAF9784432.1"/>
    </source>
</evidence>
<accession>A0A9P6L654</accession>
<protein>
    <submittedName>
        <fullName evidence="1">Uncharacterized protein</fullName>
    </submittedName>
</protein>